<proteinExistence type="predicted"/>
<keyword evidence="4" id="KW-1185">Reference proteome</keyword>
<feature type="signal peptide" evidence="1">
    <location>
        <begin position="1"/>
        <end position="22"/>
    </location>
</feature>
<organism evidence="3 4">
    <name type="scientific">Agaribacillus aureus</name>
    <dbReference type="NCBI Taxonomy" id="3051825"/>
    <lineage>
        <taxon>Bacteria</taxon>
        <taxon>Pseudomonadati</taxon>
        <taxon>Bacteroidota</taxon>
        <taxon>Cytophagia</taxon>
        <taxon>Cytophagales</taxon>
        <taxon>Splendidivirgaceae</taxon>
        <taxon>Agaribacillus</taxon>
    </lineage>
</organism>
<dbReference type="InterPro" id="IPR024775">
    <property type="entry name" value="DinB-like"/>
</dbReference>
<evidence type="ECO:0000313" key="4">
    <source>
        <dbReference type="Proteomes" id="UP001172083"/>
    </source>
</evidence>
<dbReference type="Gene3D" id="1.20.120.450">
    <property type="entry name" value="dinb family like domain"/>
    <property type="match status" value="1"/>
</dbReference>
<protein>
    <submittedName>
        <fullName evidence="3">DinB family protein</fullName>
    </submittedName>
</protein>
<gene>
    <name evidence="3" type="ORF">QQ020_01105</name>
</gene>
<accession>A0ABT8KYX2</accession>
<evidence type="ECO:0000256" key="1">
    <source>
        <dbReference type="SAM" id="SignalP"/>
    </source>
</evidence>
<dbReference type="Pfam" id="PF12867">
    <property type="entry name" value="DinB_2"/>
    <property type="match status" value="1"/>
</dbReference>
<dbReference type="RefSeq" id="WP_346755957.1">
    <property type="nucleotide sequence ID" value="NZ_JAUJEB010000001.1"/>
</dbReference>
<dbReference type="InterPro" id="IPR034660">
    <property type="entry name" value="DinB/YfiT-like"/>
</dbReference>
<feature type="chain" id="PRO_5046430950" evidence="1">
    <location>
        <begin position="23"/>
        <end position="204"/>
    </location>
</feature>
<evidence type="ECO:0000259" key="2">
    <source>
        <dbReference type="Pfam" id="PF12867"/>
    </source>
</evidence>
<comment type="caution">
    <text evidence="3">The sequence shown here is derived from an EMBL/GenBank/DDBJ whole genome shotgun (WGS) entry which is preliminary data.</text>
</comment>
<feature type="domain" description="DinB-like" evidence="2">
    <location>
        <begin position="38"/>
        <end position="192"/>
    </location>
</feature>
<evidence type="ECO:0000313" key="3">
    <source>
        <dbReference type="EMBL" id="MDN5210614.1"/>
    </source>
</evidence>
<dbReference type="EMBL" id="JAUJEB010000001">
    <property type="protein sequence ID" value="MDN5210614.1"/>
    <property type="molecule type" value="Genomic_DNA"/>
</dbReference>
<dbReference type="SUPFAM" id="SSF109854">
    <property type="entry name" value="DinB/YfiT-like putative metalloenzymes"/>
    <property type="match status" value="1"/>
</dbReference>
<name>A0ABT8KYX2_9BACT</name>
<dbReference type="Proteomes" id="UP001172083">
    <property type="component" value="Unassembled WGS sequence"/>
</dbReference>
<keyword evidence="1" id="KW-0732">Signal</keyword>
<sequence length="204" mass="23033">MNKILSLFIAAACLLVSYHASAQTGLTDSDRDFAFNHLKQSQKKLQKVVKGLSDTQLNFKASPESWSIAECVEHMAISESVIFSFIEGSLKTAADPSLRSEVKMTDEQIIQLTTDRSTKVQTREVFEPKHSFGSFQGALDEFNNRRKSSLKYVKSTKDDLRNHYFDFPFGKADSFQVLLFMSGHSIRHIKQIEEILATPTFPSS</sequence>
<reference evidence="3" key="1">
    <citation type="submission" date="2023-06" db="EMBL/GenBank/DDBJ databases">
        <title>Genomic of Agaribacillus aureum.</title>
        <authorList>
            <person name="Wang G."/>
        </authorList>
    </citation>
    <scope>NUCLEOTIDE SEQUENCE</scope>
    <source>
        <strain evidence="3">BMA12</strain>
    </source>
</reference>